<protein>
    <submittedName>
        <fullName evidence="7">SMAD family member 7</fullName>
    </submittedName>
</protein>
<sequence length="330" mass="35051">MFRTKRSLLVRRLWRSRAPGGGEEETGDGGAPAEPRPHSCGGGGRGCCPAKPPRGGGRGAAEGELKALTHAVLKRCKERQLEGLLRAVESRGAARTPCVLLPARGEARLGAQRDALPALLCRVFRWPELRHGAPLKRLRGCCQADGAAPTELVCCNPHHLSRLCELESPPPPYSRYPMDFLKPTAGCPDSVPSSTETGGTNCLAPGGLSESQVLQESGDHSHWGTASASGSSTRTTEASWCRRCAARSGTASSSPRRWTACGSTTAAATPSSSSRPHWTTPTPGRCWCTKCSRVFPSRLSITRRRTACRGQTTTSSCSSHGLDLPCRSAL</sequence>
<feature type="region of interest" description="Disordered" evidence="5">
    <location>
        <begin position="213"/>
        <end position="232"/>
    </location>
</feature>
<evidence type="ECO:0000313" key="8">
    <source>
        <dbReference type="Proteomes" id="UP000694428"/>
    </source>
</evidence>
<dbReference type="InterPro" id="IPR013790">
    <property type="entry name" value="Dwarfin"/>
</dbReference>
<dbReference type="GO" id="GO:0009653">
    <property type="term" value="P:anatomical structure morphogenesis"/>
    <property type="evidence" value="ECO:0007669"/>
    <property type="project" value="TreeGrafter"/>
</dbReference>
<dbReference type="AlphaFoldDB" id="A0A8C9LG80"/>
<keyword evidence="2" id="KW-0805">Transcription regulation</keyword>
<keyword evidence="3" id="KW-0804">Transcription</keyword>
<dbReference type="GO" id="GO:0140416">
    <property type="term" value="F:transcription regulator inhibitor activity"/>
    <property type="evidence" value="ECO:0007669"/>
    <property type="project" value="TreeGrafter"/>
</dbReference>
<dbReference type="Pfam" id="PF03165">
    <property type="entry name" value="MH1"/>
    <property type="match status" value="1"/>
</dbReference>
<reference evidence="7" key="1">
    <citation type="submission" date="2025-08" db="UniProtKB">
        <authorList>
            <consortium name="Ensembl"/>
        </authorList>
    </citation>
    <scope>IDENTIFICATION</scope>
</reference>
<dbReference type="GO" id="GO:0070411">
    <property type="term" value="F:I-SMAD binding"/>
    <property type="evidence" value="ECO:0007669"/>
    <property type="project" value="TreeGrafter"/>
</dbReference>
<evidence type="ECO:0000256" key="3">
    <source>
        <dbReference type="ARBA" id="ARBA00023163"/>
    </source>
</evidence>
<evidence type="ECO:0000259" key="6">
    <source>
        <dbReference type="PROSITE" id="PS51075"/>
    </source>
</evidence>
<keyword evidence="8" id="KW-1185">Reference proteome</keyword>
<evidence type="ECO:0000256" key="5">
    <source>
        <dbReference type="SAM" id="MobiDB-lite"/>
    </source>
</evidence>
<feature type="domain" description="MH1" evidence="6">
    <location>
        <begin position="8"/>
        <end position="169"/>
    </location>
</feature>
<dbReference type="GO" id="GO:0030154">
    <property type="term" value="P:cell differentiation"/>
    <property type="evidence" value="ECO:0007669"/>
    <property type="project" value="TreeGrafter"/>
</dbReference>
<feature type="region of interest" description="Disordered" evidence="5">
    <location>
        <begin position="18"/>
        <end position="44"/>
    </location>
</feature>
<organism evidence="7 8">
    <name type="scientific">Pavo cristatus</name>
    <name type="common">Indian peafowl</name>
    <name type="synonym">Blue peafowl</name>
    <dbReference type="NCBI Taxonomy" id="9049"/>
    <lineage>
        <taxon>Eukaryota</taxon>
        <taxon>Metazoa</taxon>
        <taxon>Chordata</taxon>
        <taxon>Craniata</taxon>
        <taxon>Vertebrata</taxon>
        <taxon>Euteleostomi</taxon>
        <taxon>Archelosauria</taxon>
        <taxon>Archosauria</taxon>
        <taxon>Dinosauria</taxon>
        <taxon>Saurischia</taxon>
        <taxon>Theropoda</taxon>
        <taxon>Coelurosauria</taxon>
        <taxon>Aves</taxon>
        <taxon>Neognathae</taxon>
        <taxon>Galloanserae</taxon>
        <taxon>Galliformes</taxon>
        <taxon>Phasianidae</taxon>
        <taxon>Phasianinae</taxon>
        <taxon>Pavo</taxon>
    </lineage>
</organism>
<dbReference type="SMART" id="SM00523">
    <property type="entry name" value="DWA"/>
    <property type="match status" value="1"/>
</dbReference>
<dbReference type="Gene3D" id="3.90.520.10">
    <property type="entry name" value="SMAD MH1 domain"/>
    <property type="match status" value="1"/>
</dbReference>
<dbReference type="PANTHER" id="PTHR13703">
    <property type="entry name" value="SMAD"/>
    <property type="match status" value="1"/>
</dbReference>
<feature type="compositionally biased region" description="Polar residues" evidence="5">
    <location>
        <begin position="191"/>
        <end position="200"/>
    </location>
</feature>
<keyword evidence="4" id="KW-0539">Nucleus</keyword>
<name>A0A8C9LG80_PAVCR</name>
<feature type="region of interest" description="Disordered" evidence="5">
    <location>
        <begin position="187"/>
        <end position="206"/>
    </location>
</feature>
<reference evidence="7" key="2">
    <citation type="submission" date="2025-09" db="UniProtKB">
        <authorList>
            <consortium name="Ensembl"/>
        </authorList>
    </citation>
    <scope>IDENTIFICATION</scope>
</reference>
<dbReference type="PROSITE" id="PS51075">
    <property type="entry name" value="MH1"/>
    <property type="match status" value="1"/>
</dbReference>
<dbReference type="GO" id="GO:0071144">
    <property type="term" value="C:heteromeric SMAD protein complex"/>
    <property type="evidence" value="ECO:0007669"/>
    <property type="project" value="TreeGrafter"/>
</dbReference>
<proteinExistence type="predicted"/>
<accession>A0A8C9LG80</accession>
<dbReference type="Proteomes" id="UP000694428">
    <property type="component" value="Unplaced"/>
</dbReference>
<dbReference type="PANTHER" id="PTHR13703:SF44">
    <property type="entry name" value="MOTHERS AGAINST DECAPENTAPLEGIC HOMOLOG 7"/>
    <property type="match status" value="1"/>
</dbReference>
<dbReference type="SUPFAM" id="SSF56366">
    <property type="entry name" value="SMAD MH1 domain"/>
    <property type="match status" value="1"/>
</dbReference>
<comment type="subcellular location">
    <subcellularLocation>
        <location evidence="1">Nucleus</location>
    </subcellularLocation>
</comment>
<dbReference type="InterPro" id="IPR036578">
    <property type="entry name" value="SMAD_MH1_sf"/>
</dbReference>
<evidence type="ECO:0000256" key="2">
    <source>
        <dbReference type="ARBA" id="ARBA00023015"/>
    </source>
</evidence>
<dbReference type="InterPro" id="IPR003619">
    <property type="entry name" value="MAD_homology1_Dwarfin-type"/>
</dbReference>
<dbReference type="InterPro" id="IPR013019">
    <property type="entry name" value="MAD_homology_MH1"/>
</dbReference>
<dbReference type="GO" id="GO:0060395">
    <property type="term" value="P:SMAD protein signal transduction"/>
    <property type="evidence" value="ECO:0007669"/>
    <property type="project" value="TreeGrafter"/>
</dbReference>
<dbReference type="Ensembl" id="ENSPSTT00000026239.1">
    <property type="protein sequence ID" value="ENSPSTP00000024933.1"/>
    <property type="gene ID" value="ENSPSTG00000018407.1"/>
</dbReference>
<evidence type="ECO:0000256" key="1">
    <source>
        <dbReference type="ARBA" id="ARBA00004123"/>
    </source>
</evidence>
<evidence type="ECO:0000256" key="4">
    <source>
        <dbReference type="ARBA" id="ARBA00023242"/>
    </source>
</evidence>
<dbReference type="GO" id="GO:0006357">
    <property type="term" value="P:regulation of transcription by RNA polymerase II"/>
    <property type="evidence" value="ECO:0007669"/>
    <property type="project" value="TreeGrafter"/>
</dbReference>
<evidence type="ECO:0000313" key="7">
    <source>
        <dbReference type="Ensembl" id="ENSPSTP00000024933.1"/>
    </source>
</evidence>